<feature type="transmembrane region" description="Helical" evidence="8">
    <location>
        <begin position="720"/>
        <end position="741"/>
    </location>
</feature>
<dbReference type="Gene3D" id="3.40.1110.10">
    <property type="entry name" value="Calcium-transporting ATPase, cytoplasmic domain N"/>
    <property type="match status" value="1"/>
</dbReference>
<evidence type="ECO:0000256" key="7">
    <source>
        <dbReference type="ARBA" id="ARBA00023136"/>
    </source>
</evidence>
<dbReference type="InterPro" id="IPR001757">
    <property type="entry name" value="P_typ_ATPase"/>
</dbReference>
<feature type="domain" description="Cation-transporting P-type ATPase N-terminal" evidence="9">
    <location>
        <begin position="2"/>
        <end position="57"/>
    </location>
</feature>
<dbReference type="Proteomes" id="UP000186940">
    <property type="component" value="Unassembled WGS sequence"/>
</dbReference>
<feature type="transmembrane region" description="Helical" evidence="8">
    <location>
        <begin position="784"/>
        <end position="803"/>
    </location>
</feature>
<feature type="transmembrane region" description="Helical" evidence="8">
    <location>
        <begin position="239"/>
        <end position="265"/>
    </location>
</feature>
<evidence type="ECO:0000256" key="8">
    <source>
        <dbReference type="SAM" id="Phobius"/>
    </source>
</evidence>
<evidence type="ECO:0000313" key="10">
    <source>
        <dbReference type="EMBL" id="OFV68180.1"/>
    </source>
</evidence>
<organism evidence="10 11">
    <name type="scientific">Candidatus Syntropharchaeum caldarium</name>
    <dbReference type="NCBI Taxonomy" id="1838285"/>
    <lineage>
        <taxon>Archaea</taxon>
        <taxon>Methanobacteriati</taxon>
        <taxon>Methanobacteriota</taxon>
        <taxon>Stenosarchaea group</taxon>
        <taxon>Methanomicrobia</taxon>
        <taxon>Methanosarcinales</taxon>
        <taxon>ANME-2 cluster</taxon>
        <taxon>Candidatus Syntropharchaeum</taxon>
    </lineage>
</organism>
<dbReference type="InterPro" id="IPR036412">
    <property type="entry name" value="HAD-like_sf"/>
</dbReference>
<reference evidence="10" key="1">
    <citation type="submission" date="2016-05" db="EMBL/GenBank/DDBJ databases">
        <title>Microbial consortia oxidize butane by reversing methanogenesis.</title>
        <authorList>
            <person name="Laso-Perez R."/>
            <person name="Richter M."/>
            <person name="Wegener G."/>
            <person name="Musat F."/>
        </authorList>
    </citation>
    <scope>NUCLEOTIDE SEQUENCE [LARGE SCALE GENOMIC DNA]</scope>
    <source>
        <strain evidence="10">BOX2</strain>
    </source>
</reference>
<dbReference type="SMART" id="SM00831">
    <property type="entry name" value="Cation_ATPase_N"/>
    <property type="match status" value="1"/>
</dbReference>
<dbReference type="PANTHER" id="PTHR42861">
    <property type="entry name" value="CALCIUM-TRANSPORTING ATPASE"/>
    <property type="match status" value="1"/>
</dbReference>
<protein>
    <submittedName>
        <fullName evidence="10">ATPase</fullName>
        <ecNumber evidence="10">3.6.3.-</ecNumber>
    </submittedName>
</protein>
<keyword evidence="2 8" id="KW-0812">Transmembrane</keyword>
<dbReference type="AlphaFoldDB" id="A0A1F2P9W7"/>
<dbReference type="InterPro" id="IPR044492">
    <property type="entry name" value="P_typ_ATPase_HD_dom"/>
</dbReference>
<dbReference type="InterPro" id="IPR023214">
    <property type="entry name" value="HAD_sf"/>
</dbReference>
<dbReference type="PRINTS" id="PR00119">
    <property type="entry name" value="CATATPASE"/>
</dbReference>
<comment type="subcellular location">
    <subcellularLocation>
        <location evidence="1">Membrane</location>
        <topology evidence="1">Multi-pass membrane protein</topology>
    </subcellularLocation>
</comment>
<dbReference type="GO" id="GO:0016887">
    <property type="term" value="F:ATP hydrolysis activity"/>
    <property type="evidence" value="ECO:0007669"/>
    <property type="project" value="InterPro"/>
</dbReference>
<dbReference type="SFLD" id="SFLDF00027">
    <property type="entry name" value="p-type_atpase"/>
    <property type="match status" value="1"/>
</dbReference>
<dbReference type="SUPFAM" id="SSF81660">
    <property type="entry name" value="Metal cation-transporting ATPase, ATP-binding domain N"/>
    <property type="match status" value="1"/>
</dbReference>
<feature type="transmembrane region" description="Helical" evidence="8">
    <location>
        <begin position="675"/>
        <end position="695"/>
    </location>
</feature>
<keyword evidence="5" id="KW-1278">Translocase</keyword>
<feature type="transmembrane region" description="Helical" evidence="8">
    <location>
        <begin position="818"/>
        <end position="835"/>
    </location>
</feature>
<dbReference type="Gene3D" id="3.40.50.1000">
    <property type="entry name" value="HAD superfamily/HAD-like"/>
    <property type="match status" value="1"/>
</dbReference>
<dbReference type="SFLD" id="SFLDG00002">
    <property type="entry name" value="C1.7:_P-type_atpase_like"/>
    <property type="match status" value="1"/>
</dbReference>
<sequence>MSGLSQIEAERRLEVYGRNEITEEKRRSRLLIFLSQFKSFLIVILIIAAVVSAVVTEEVTDAIIILLIVLFSGVLGYIQEMRAEGAIQALKRMASPKAVVVRDGKEIEIDSTFVVPGDLLLLDTGSKVAADMRLIRAVDLKLDESPLTGESEPVSKVAGDTVFMGTTVLHGRGEGIVTATGMKTEFGKIAGALQAIDDEETPLQHEIDRLGKWLGVLTIIVCAVVASVGLLRGAPPVEIFVLGIALAVAAVPEALPAVITIALALGLRRMASRNALVRRLLSVETLGSTSVICTDKTGTLTEGEMTVRKIYLKGRMIEVTGVGYTPEGEILLYEDEKLNHDLELLLMAGSLCNNAHLRKEEDGWKIVGDSTEGALLVLAEKGGFTKDLLDEKCERIDEIPFSSERKMMTTVNRCENGVYAFSKGACEVILSCCRLSESEKEEVLKNAASMAGDALRVLAFSYKSVKVDDSNLESDMVFLGLVGMIDPPREGVKKAIARCREAGIKTLMITGDNPITATAIAREIGMQDKGEIVTGAMLDLMGEDELERIAEDVTVYARVSPFHKLKVIDALKARGHIVAMTGDGVNDAPALKKADIGISMGITGTDVAKEASDIILMDDNFSSIVAAVEEGRTIFRNIRNFFTYGLSCHIGEILLVLFAFLFFEDLVSVKGFPLPAVQILWINLLTDGIPPIALSTERPGYNIMREPPRRKEEGIFTRRVLFYGIVIGLLVAIQGSFIFHLADPEKAQTMVFTTIVISEMFNVFNWRSDKESIFKLGFLTNKPLILAVSSTILLQLIVIYLPFLQGAFHTVGLDPGDWVLMILVGLSTLVVVEWMKFVEKTRLTHT</sequence>
<dbReference type="Gene3D" id="1.20.1110.10">
    <property type="entry name" value="Calcium-transporting ATPase, transmembrane domain"/>
    <property type="match status" value="2"/>
</dbReference>
<feature type="transmembrane region" description="Helical" evidence="8">
    <location>
        <begin position="30"/>
        <end position="56"/>
    </location>
</feature>
<dbReference type="NCBIfam" id="TIGR01494">
    <property type="entry name" value="ATPase_P-type"/>
    <property type="match status" value="3"/>
</dbReference>
<dbReference type="SUPFAM" id="SSF81653">
    <property type="entry name" value="Calcium ATPase, transduction domain A"/>
    <property type="match status" value="1"/>
</dbReference>
<dbReference type="InterPro" id="IPR018303">
    <property type="entry name" value="ATPase_P-typ_P_site"/>
</dbReference>
<dbReference type="PATRIC" id="fig|1838285.3.peg.829"/>
<evidence type="ECO:0000256" key="5">
    <source>
        <dbReference type="ARBA" id="ARBA00022967"/>
    </source>
</evidence>
<gene>
    <name evidence="10" type="ORF">SCAL_000820</name>
</gene>
<keyword evidence="4" id="KW-0067">ATP-binding</keyword>
<keyword evidence="3" id="KW-0547">Nucleotide-binding</keyword>
<dbReference type="EC" id="3.6.3.-" evidence="10"/>
<dbReference type="STRING" id="1838285.SCAL_000820"/>
<accession>A0A1F2P9W7</accession>
<dbReference type="EMBL" id="LYOS01000002">
    <property type="protein sequence ID" value="OFV68180.1"/>
    <property type="molecule type" value="Genomic_DNA"/>
</dbReference>
<evidence type="ECO:0000259" key="9">
    <source>
        <dbReference type="SMART" id="SM00831"/>
    </source>
</evidence>
<dbReference type="FunFam" id="3.40.50.1000:FF:000028">
    <property type="entry name" value="Calcium-transporting P-type ATPase, putative"/>
    <property type="match status" value="1"/>
</dbReference>
<evidence type="ECO:0000256" key="2">
    <source>
        <dbReference type="ARBA" id="ARBA00022692"/>
    </source>
</evidence>
<dbReference type="InterPro" id="IPR004014">
    <property type="entry name" value="ATPase_P-typ_cation-transptr_N"/>
</dbReference>
<dbReference type="Pfam" id="PF00690">
    <property type="entry name" value="Cation_ATPase_N"/>
    <property type="match status" value="1"/>
</dbReference>
<dbReference type="SFLD" id="SFLDS00003">
    <property type="entry name" value="Haloacid_Dehalogenase"/>
    <property type="match status" value="1"/>
</dbReference>
<dbReference type="InterPro" id="IPR006068">
    <property type="entry name" value="ATPase_P-typ_cation-transptr_C"/>
</dbReference>
<proteinExistence type="predicted"/>
<feature type="transmembrane region" description="Helical" evidence="8">
    <location>
        <begin position="747"/>
        <end position="764"/>
    </location>
</feature>
<dbReference type="InterPro" id="IPR059000">
    <property type="entry name" value="ATPase_P-type_domA"/>
</dbReference>
<feature type="transmembrane region" description="Helical" evidence="8">
    <location>
        <begin position="641"/>
        <end position="663"/>
    </location>
</feature>
<feature type="transmembrane region" description="Helical" evidence="8">
    <location>
        <begin position="213"/>
        <end position="233"/>
    </location>
</feature>
<keyword evidence="7 8" id="KW-0472">Membrane</keyword>
<evidence type="ECO:0000256" key="4">
    <source>
        <dbReference type="ARBA" id="ARBA00022840"/>
    </source>
</evidence>
<keyword evidence="10" id="KW-0378">Hydrolase</keyword>
<dbReference type="GO" id="GO:0016020">
    <property type="term" value="C:membrane"/>
    <property type="evidence" value="ECO:0007669"/>
    <property type="project" value="UniProtKB-SubCell"/>
</dbReference>
<evidence type="ECO:0000256" key="6">
    <source>
        <dbReference type="ARBA" id="ARBA00022989"/>
    </source>
</evidence>
<dbReference type="Pfam" id="PF00122">
    <property type="entry name" value="E1-E2_ATPase"/>
    <property type="match status" value="1"/>
</dbReference>
<keyword evidence="11" id="KW-1185">Reference proteome</keyword>
<comment type="caution">
    <text evidence="10">The sequence shown here is derived from an EMBL/GenBank/DDBJ whole genome shotgun (WGS) entry which is preliminary data.</text>
</comment>
<dbReference type="SUPFAM" id="SSF81665">
    <property type="entry name" value="Calcium ATPase, transmembrane domain M"/>
    <property type="match status" value="1"/>
</dbReference>
<dbReference type="Pfam" id="PF00689">
    <property type="entry name" value="Cation_ATPase_C"/>
    <property type="match status" value="1"/>
</dbReference>
<dbReference type="PRINTS" id="PR00121">
    <property type="entry name" value="NAKATPASE"/>
</dbReference>
<dbReference type="PROSITE" id="PS00154">
    <property type="entry name" value="ATPASE_E1_E2"/>
    <property type="match status" value="1"/>
</dbReference>
<dbReference type="InterPro" id="IPR023298">
    <property type="entry name" value="ATPase_P-typ_TM_dom_sf"/>
</dbReference>
<dbReference type="Gene3D" id="2.70.150.10">
    <property type="entry name" value="Calcium-transporting ATPase, cytoplasmic transduction domain A"/>
    <property type="match status" value="1"/>
</dbReference>
<dbReference type="InterPro" id="IPR008250">
    <property type="entry name" value="ATPase_P-typ_transduc_dom_A_sf"/>
</dbReference>
<keyword evidence="6 8" id="KW-1133">Transmembrane helix</keyword>
<evidence type="ECO:0000313" key="11">
    <source>
        <dbReference type="Proteomes" id="UP000186940"/>
    </source>
</evidence>
<feature type="transmembrane region" description="Helical" evidence="8">
    <location>
        <begin position="62"/>
        <end position="78"/>
    </location>
</feature>
<dbReference type="GO" id="GO:0005524">
    <property type="term" value="F:ATP binding"/>
    <property type="evidence" value="ECO:0007669"/>
    <property type="project" value="UniProtKB-KW"/>
</dbReference>
<evidence type="ECO:0000256" key="1">
    <source>
        <dbReference type="ARBA" id="ARBA00004141"/>
    </source>
</evidence>
<name>A0A1F2P9W7_9EURY</name>
<evidence type="ECO:0000256" key="3">
    <source>
        <dbReference type="ARBA" id="ARBA00022741"/>
    </source>
</evidence>
<dbReference type="InterPro" id="IPR023299">
    <property type="entry name" value="ATPase_P-typ_cyto_dom_N"/>
</dbReference>
<dbReference type="SUPFAM" id="SSF56784">
    <property type="entry name" value="HAD-like"/>
    <property type="match status" value="1"/>
</dbReference>
<dbReference type="Pfam" id="PF13246">
    <property type="entry name" value="Cation_ATPase"/>
    <property type="match status" value="1"/>
</dbReference>